<gene>
    <name evidence="11" type="ORF">PP81_gp06</name>
</gene>
<dbReference type="Gene3D" id="1.10.287.280">
    <property type="match status" value="1"/>
</dbReference>
<dbReference type="Proteomes" id="UP000221450">
    <property type="component" value="Segment"/>
</dbReference>
<evidence type="ECO:0000256" key="6">
    <source>
        <dbReference type="ARBA" id="ARBA00023163"/>
    </source>
</evidence>
<evidence type="ECO:0000256" key="5">
    <source>
        <dbReference type="ARBA" id="ARBA00022695"/>
    </source>
</evidence>
<dbReference type="PROSITE" id="PS00489">
    <property type="entry name" value="RNA_POL_PHAGE_2"/>
    <property type="match status" value="1"/>
</dbReference>
<evidence type="ECO:0000256" key="8">
    <source>
        <dbReference type="ARBA" id="ARBA00048552"/>
    </source>
</evidence>
<name>A0A1L7DRY0_9CAUD</name>
<dbReference type="GO" id="GO:0000428">
    <property type="term" value="C:DNA-directed RNA polymerase complex"/>
    <property type="evidence" value="ECO:0007669"/>
    <property type="project" value="UniProtKB-KW"/>
</dbReference>
<keyword evidence="7" id="KW-1195">Viral transcription</keyword>
<evidence type="ECO:0000256" key="2">
    <source>
        <dbReference type="ARBA" id="ARBA00012418"/>
    </source>
</evidence>
<proteinExistence type="inferred from homology"/>
<organism evidence="11 12">
    <name type="scientific">Pectobacterium phage PP81</name>
    <dbReference type="NCBI Taxonomy" id="1927014"/>
    <lineage>
        <taxon>Viruses</taxon>
        <taxon>Duplodnaviria</taxon>
        <taxon>Heunggongvirae</taxon>
        <taxon>Uroviricota</taxon>
        <taxon>Caudoviricetes</taxon>
        <taxon>Autographivirales</taxon>
        <taxon>Autotranscriptaviridae</taxon>
        <taxon>Studiervirinae</taxon>
        <taxon>Pektosvirus</taxon>
        <taxon>Pektosvirus PP81</taxon>
    </lineage>
</organism>
<dbReference type="PROSITE" id="PS00900">
    <property type="entry name" value="RNA_POL_PHAGE_1"/>
    <property type="match status" value="1"/>
</dbReference>
<keyword evidence="5 9" id="KW-0548">Nucleotidyltransferase</keyword>
<dbReference type="GO" id="GO:0003677">
    <property type="term" value="F:DNA binding"/>
    <property type="evidence" value="ECO:0007669"/>
    <property type="project" value="InterPro"/>
</dbReference>
<dbReference type="Gene3D" id="1.10.150.20">
    <property type="entry name" value="5' to 3' exonuclease, C-terminal subdomain"/>
    <property type="match status" value="1"/>
</dbReference>
<evidence type="ECO:0000256" key="7">
    <source>
        <dbReference type="ARBA" id="ARBA00023314"/>
    </source>
</evidence>
<dbReference type="InterPro" id="IPR024075">
    <property type="entry name" value="DNA-dir_RNA_pol_helix_hairp_sf"/>
</dbReference>
<dbReference type="InterPro" id="IPR046950">
    <property type="entry name" value="DNA-dir_Rpol_C_phage-type"/>
</dbReference>
<dbReference type="Gene3D" id="1.10.287.260">
    <property type="match status" value="1"/>
</dbReference>
<keyword evidence="3 9" id="KW-0240">DNA-directed RNA polymerase</keyword>
<reference evidence="11 12" key="1">
    <citation type="submission" date="2016-11" db="EMBL/GenBank/DDBJ databases">
        <authorList>
            <person name="Shneider M.M."/>
            <person name="Kabanova A.P."/>
            <person name="Vo T.N.H."/>
            <person name="Samarov N.I."/>
            <person name="Korzhenkov A.A."/>
            <person name="Toshchakov S.V."/>
            <person name="Miroshnikov K.K."/>
            <person name="Ignatov A.N."/>
            <person name="Kulikov E.E."/>
            <person name="Miroshnkov K.A."/>
        </authorList>
    </citation>
    <scope>NUCLEOTIDE SEQUENCE [LARGE SCALE GENOMIC DNA]</scope>
</reference>
<dbReference type="InterPro" id="IPR037159">
    <property type="entry name" value="RNA_POL_N_sf"/>
</dbReference>
<comment type="catalytic activity">
    <reaction evidence="8 9">
        <text>RNA(n) + a ribonucleoside 5'-triphosphate = RNA(n+1) + diphosphate</text>
        <dbReference type="Rhea" id="RHEA:21248"/>
        <dbReference type="Rhea" id="RHEA-COMP:14527"/>
        <dbReference type="Rhea" id="RHEA-COMP:17342"/>
        <dbReference type="ChEBI" id="CHEBI:33019"/>
        <dbReference type="ChEBI" id="CHEBI:61557"/>
        <dbReference type="ChEBI" id="CHEBI:140395"/>
        <dbReference type="EC" id="2.7.7.6"/>
    </reaction>
</comment>
<sequence>MTVNVIKPIANDFSDVSNAIQPFNVLADAYGEHLAAVQLRLEHEAYTEGEKRFIKQLNRQIEAGELADNAAAKPLIQTLVPRLAEHIPTWVHSCEFKEDGSKKTGRKHVAYSIIKGVDALTLAAITVKQVLATCAKTDAASIQAVASHIGRSVEDEMRYGRIRDEEAKFFKNYVEDGLNKRNGLLYKKAYMQVVEKDMMERGDIKSVWTNWTAEETTHVGIKLLELLIESTGLITIDRTHAGQADKDVNFVSLAPEYVEALSKRAGSLAAVAPMFQPCVVPPRPWTSTIGGGYWAAGRKPLALIRTGTKKGLMRYAEVEMPEVYEAVNLAQNTAWKINTKVLAVVNQIVNWKHCPVSDVPALEREELPVKPDDIDTNEAALKHWKKQASAIYRKDKARVSRRLSMEFTVAQANKFAQFKAIWFPMNLDWRGRVYAVPMFNPQGNDMTKGLLTFAKGKPIGSDGMYWLKIHGANCAGVDKVPFPDRITFIEDNHANIMASAENPLENLWWAEQDSPFCFLAFCFEYAGAIKHGKSYVSSLPLAFDGSCSGIQHFSAMLRDEIGGAAVNLLPSAIVQDIYRIVADKVNDRLKVDAINGSQNTVEVITDVKTGETTEKTTLGTATLANQWLSFGVNRGVTKRSVMTLAYGSKEYGFRDQVLKDTIRPAIDDGKGMMFTQPNQAAGYMAKLIWECVSVTVVAAVEAMKWLQAAAKLLAAEVKDKKTKEVLRARCAVHWVTPDGFPVWQEYRKPVQKRLNLLFLGSFHLQPTLNTYETVGIDAHKQETGIAPNFVHSMDGSHLRTTVVKANRKYGITEFALIHDSFGTLAADAGNLFKAVRETLVETYEHNDVIADFYEQFADQLHESQLDKMPAMPPKGNLDLQEILKSDFAFA</sequence>
<dbReference type="EMBL" id="KY124276">
    <property type="protein sequence ID" value="APU03032.1"/>
    <property type="molecule type" value="Genomic_DNA"/>
</dbReference>
<dbReference type="SMART" id="SM01311">
    <property type="entry name" value="RPOL_N"/>
    <property type="match status" value="1"/>
</dbReference>
<dbReference type="Pfam" id="PF14700">
    <property type="entry name" value="RPOL_N"/>
    <property type="match status" value="1"/>
</dbReference>
<dbReference type="GO" id="GO:0019083">
    <property type="term" value="P:viral transcription"/>
    <property type="evidence" value="ECO:0007669"/>
    <property type="project" value="UniProtKB-KW"/>
</dbReference>
<keyword evidence="4 9" id="KW-0808">Transferase</keyword>
<feature type="domain" description="DNA-directed RNA polymerase N-terminal" evidence="10">
    <location>
        <begin position="36"/>
        <end position="332"/>
    </location>
</feature>
<dbReference type="GO" id="GO:0006351">
    <property type="term" value="P:DNA-templated transcription"/>
    <property type="evidence" value="ECO:0007669"/>
    <property type="project" value="InterPro"/>
</dbReference>
<comment type="function">
    <text evidence="9">DNA-dependent RNA polymerase catalyzes the transcription of DNA into RNA using the four ribonucleoside triphosphates as substrates.</text>
</comment>
<evidence type="ECO:0000256" key="1">
    <source>
        <dbReference type="ARBA" id="ARBA00009493"/>
    </source>
</evidence>
<evidence type="ECO:0000313" key="12">
    <source>
        <dbReference type="Proteomes" id="UP000221450"/>
    </source>
</evidence>
<dbReference type="InterPro" id="IPR043502">
    <property type="entry name" value="DNA/RNA_pol_sf"/>
</dbReference>
<dbReference type="Pfam" id="PF00940">
    <property type="entry name" value="RNA_pol"/>
    <property type="match status" value="1"/>
</dbReference>
<evidence type="ECO:0000259" key="10">
    <source>
        <dbReference type="SMART" id="SM01311"/>
    </source>
</evidence>
<dbReference type="EC" id="2.7.7.6" evidence="2 9"/>
<dbReference type="GO" id="GO:0003899">
    <property type="term" value="F:DNA-directed RNA polymerase activity"/>
    <property type="evidence" value="ECO:0007669"/>
    <property type="project" value="UniProtKB-EC"/>
</dbReference>
<evidence type="ECO:0000256" key="9">
    <source>
        <dbReference type="RuleBase" id="RU003805"/>
    </source>
</evidence>
<protein>
    <recommendedName>
        <fullName evidence="2 9">DNA-directed RNA polymerase</fullName>
        <ecNumber evidence="2 9">2.7.7.6</ecNumber>
    </recommendedName>
</protein>
<accession>A0A1L7DRY0</accession>
<evidence type="ECO:0000313" key="11">
    <source>
        <dbReference type="EMBL" id="APU03032.1"/>
    </source>
</evidence>
<evidence type="ECO:0000256" key="3">
    <source>
        <dbReference type="ARBA" id="ARBA00022478"/>
    </source>
</evidence>
<keyword evidence="6 9" id="KW-0804">Transcription</keyword>
<dbReference type="PANTHER" id="PTHR10102">
    <property type="entry name" value="DNA-DIRECTED RNA POLYMERASE, MITOCHONDRIAL"/>
    <property type="match status" value="1"/>
</dbReference>
<dbReference type="Gene3D" id="1.10.1320.10">
    <property type="entry name" value="DNA-directed RNA polymerase, N-terminal domain"/>
    <property type="match status" value="1"/>
</dbReference>
<dbReference type="SUPFAM" id="SSF56672">
    <property type="entry name" value="DNA/RNA polymerases"/>
    <property type="match status" value="1"/>
</dbReference>
<comment type="similarity">
    <text evidence="1 9">Belongs to the phage and mitochondrial RNA polymerase family.</text>
</comment>
<evidence type="ECO:0000256" key="4">
    <source>
        <dbReference type="ARBA" id="ARBA00022679"/>
    </source>
</evidence>
<dbReference type="InterPro" id="IPR029262">
    <property type="entry name" value="RPOL_N"/>
</dbReference>
<dbReference type="InterPro" id="IPR002092">
    <property type="entry name" value="DNA-dir_Rpol_phage-type"/>
</dbReference>
<dbReference type="PANTHER" id="PTHR10102:SF0">
    <property type="entry name" value="DNA-DIRECTED RNA POLYMERASE, MITOCHONDRIAL"/>
    <property type="match status" value="1"/>
</dbReference>